<evidence type="ECO:0000313" key="4">
    <source>
        <dbReference type="Proteomes" id="UP000323221"/>
    </source>
</evidence>
<name>A0A5M8Q4V5_9MICO</name>
<keyword evidence="4" id="KW-1185">Reference proteome</keyword>
<comment type="caution">
    <text evidence="3">The sequence shown here is derived from an EMBL/GenBank/DDBJ whole genome shotgun (WGS) entry which is preliminary data.</text>
</comment>
<dbReference type="OrthoDB" id="268331at2"/>
<dbReference type="Gene3D" id="3.30.530.20">
    <property type="match status" value="1"/>
</dbReference>
<evidence type="ECO:0000313" key="3">
    <source>
        <dbReference type="EMBL" id="KAA6430118.1"/>
    </source>
</evidence>
<sequence length="155" mass="17421">MDEHDVAQPAAGHGTAPIEHELDVAVSRARAWDAYVHGMTDWWHAGWTTSGSGLDHIEVDPHVGGRIVERNRDGREREWGTVTDAVPGERFEHTFHLFHEGDHTTVTVEFADLPHGGTHVRFSHHGWNESNAGDRAGHLDWAALLQRYKSYAQHI</sequence>
<accession>A0A5M8Q4V5</accession>
<gene>
    <name evidence="3" type="ORF">FQ330_12885</name>
</gene>
<dbReference type="Proteomes" id="UP000323221">
    <property type="component" value="Unassembled WGS sequence"/>
</dbReference>
<protein>
    <recommendedName>
        <fullName evidence="2">Activator of Hsp90 ATPase homologue 1/2-like C-terminal domain-containing protein</fullName>
    </recommendedName>
</protein>
<organism evidence="3 4">
    <name type="scientific">Agrococcus sediminis</name>
    <dbReference type="NCBI Taxonomy" id="2599924"/>
    <lineage>
        <taxon>Bacteria</taxon>
        <taxon>Bacillati</taxon>
        <taxon>Actinomycetota</taxon>
        <taxon>Actinomycetes</taxon>
        <taxon>Micrococcales</taxon>
        <taxon>Microbacteriaceae</taxon>
        <taxon>Agrococcus</taxon>
    </lineage>
</organism>
<feature type="domain" description="Activator of Hsp90 ATPase homologue 1/2-like C-terminal" evidence="2">
    <location>
        <begin position="26"/>
        <end position="151"/>
    </location>
</feature>
<reference evidence="3 4" key="1">
    <citation type="submission" date="2019-08" db="EMBL/GenBank/DDBJ databases">
        <title>Agrococcus lahaulensis sp. nov., isolated from a cold desert of the Indian Himalayas.</title>
        <authorList>
            <person name="Qu J.H."/>
        </authorList>
    </citation>
    <scope>NUCLEOTIDE SEQUENCE [LARGE SCALE GENOMIC DNA]</scope>
    <source>
        <strain evidence="3 4">NS18</strain>
    </source>
</reference>
<comment type="similarity">
    <text evidence="1">Belongs to the AHA1 family.</text>
</comment>
<dbReference type="SUPFAM" id="SSF55961">
    <property type="entry name" value="Bet v1-like"/>
    <property type="match status" value="1"/>
</dbReference>
<dbReference type="AlphaFoldDB" id="A0A5M8Q4V5"/>
<dbReference type="EMBL" id="VOIR01000019">
    <property type="protein sequence ID" value="KAA6430118.1"/>
    <property type="molecule type" value="Genomic_DNA"/>
</dbReference>
<dbReference type="InterPro" id="IPR023393">
    <property type="entry name" value="START-like_dom_sf"/>
</dbReference>
<dbReference type="InterPro" id="IPR013538">
    <property type="entry name" value="ASHA1/2-like_C"/>
</dbReference>
<dbReference type="Pfam" id="PF08327">
    <property type="entry name" value="AHSA1"/>
    <property type="match status" value="1"/>
</dbReference>
<evidence type="ECO:0000259" key="2">
    <source>
        <dbReference type="Pfam" id="PF08327"/>
    </source>
</evidence>
<evidence type="ECO:0000256" key="1">
    <source>
        <dbReference type="ARBA" id="ARBA00006817"/>
    </source>
</evidence>
<proteinExistence type="inferred from homology"/>
<dbReference type="RefSeq" id="WP_146358120.1">
    <property type="nucleotide sequence ID" value="NZ_VOIR01000019.1"/>
</dbReference>